<dbReference type="AlphaFoldDB" id="A0A2R6ABM5"/>
<dbReference type="InterPro" id="IPR051207">
    <property type="entry name" value="ComplexI_NDUFA9_subunit"/>
</dbReference>
<dbReference type="Gene3D" id="3.40.50.720">
    <property type="entry name" value="NAD(P)-binding Rossmann-like Domain"/>
    <property type="match status" value="1"/>
</dbReference>
<dbReference type="Proteomes" id="UP000240880">
    <property type="component" value="Unassembled WGS sequence"/>
</dbReference>
<sequence length="306" mass="34000">MKVAIAGSTGFIGRNTVAKFAKEGIEVHALLRNTSEVEQKRKVLENLGAKPFIVDYSTPSSVAHALSEVDVLLHVAGASSQSVHTNFEESNVLLTKNVVTACLLANVKKIVYNSGLGVNQETTQCYFISKYRCEIIIKQSGLEYVIFRPSYIVGVGDEFSEYLLQNILGDKPIPIFGSGEYRIQPVFVDDVTEIYLRCVKGVAGWNKTFDLVGAKIVSFKDYITLLASALHKKPVFSYVSLEEALRDAMRPSSERKTNPYMSVDELDVLISDFVSDATPLERAFGLKLTPLEEIVKRIAYHFSKRS</sequence>
<accession>A0A2R6ABM5</accession>
<dbReference type="InterPro" id="IPR001509">
    <property type="entry name" value="Epimerase_deHydtase"/>
</dbReference>
<dbReference type="GO" id="GO:0044877">
    <property type="term" value="F:protein-containing complex binding"/>
    <property type="evidence" value="ECO:0007669"/>
    <property type="project" value="TreeGrafter"/>
</dbReference>
<evidence type="ECO:0000259" key="1">
    <source>
        <dbReference type="Pfam" id="PF01370"/>
    </source>
</evidence>
<gene>
    <name evidence="2" type="ORF">B9Q01_03600</name>
</gene>
<feature type="domain" description="NAD-dependent epimerase/dehydratase" evidence="1">
    <location>
        <begin position="4"/>
        <end position="199"/>
    </location>
</feature>
<dbReference type="Pfam" id="PF01370">
    <property type="entry name" value="Epimerase"/>
    <property type="match status" value="1"/>
</dbReference>
<protein>
    <recommendedName>
        <fullName evidence="1">NAD-dependent epimerase/dehydratase domain-containing protein</fullName>
    </recommendedName>
</protein>
<name>A0A2R6ABM5_9ARCH</name>
<proteinExistence type="predicted"/>
<dbReference type="PANTHER" id="PTHR12126:SF11">
    <property type="entry name" value="NADH DEHYDROGENASE [UBIQUINONE] 1 ALPHA SUBCOMPLEX SUBUNIT 9, MITOCHONDRIAL"/>
    <property type="match status" value="1"/>
</dbReference>
<evidence type="ECO:0000313" key="3">
    <source>
        <dbReference type="Proteomes" id="UP000240880"/>
    </source>
</evidence>
<dbReference type="PANTHER" id="PTHR12126">
    <property type="entry name" value="NADH-UBIQUINONE OXIDOREDUCTASE 39 KDA SUBUNIT-RELATED"/>
    <property type="match status" value="1"/>
</dbReference>
<dbReference type="InterPro" id="IPR036291">
    <property type="entry name" value="NAD(P)-bd_dom_sf"/>
</dbReference>
<reference evidence="2 3" key="1">
    <citation type="submission" date="2017-04" db="EMBL/GenBank/DDBJ databases">
        <title>Novel microbial lineages endemic to geothermal iron-oxide mats fill important gaps in the evolutionary history of Archaea.</title>
        <authorList>
            <person name="Jay Z.J."/>
            <person name="Beam J.P."/>
            <person name="Dlakic M."/>
            <person name="Rusch D.B."/>
            <person name="Kozubal M.A."/>
            <person name="Inskeep W.P."/>
        </authorList>
    </citation>
    <scope>NUCLEOTIDE SEQUENCE [LARGE SCALE GENOMIC DNA]</scope>
    <source>
        <strain evidence="2">OSP_D</strain>
    </source>
</reference>
<dbReference type="EMBL" id="NEXC01000016">
    <property type="protein sequence ID" value="PSN83713.1"/>
    <property type="molecule type" value="Genomic_DNA"/>
</dbReference>
<dbReference type="SUPFAM" id="SSF51735">
    <property type="entry name" value="NAD(P)-binding Rossmann-fold domains"/>
    <property type="match status" value="1"/>
</dbReference>
<organism evidence="2 3">
    <name type="scientific">Candidatus Marsarchaeota G1 archaeon OSP_D</name>
    <dbReference type="NCBI Taxonomy" id="1978155"/>
    <lineage>
        <taxon>Archaea</taxon>
        <taxon>Candidatus Marsarchaeota</taxon>
        <taxon>Candidatus Marsarchaeota group 1</taxon>
    </lineage>
</organism>
<evidence type="ECO:0000313" key="2">
    <source>
        <dbReference type="EMBL" id="PSN83713.1"/>
    </source>
</evidence>
<comment type="caution">
    <text evidence="2">The sequence shown here is derived from an EMBL/GenBank/DDBJ whole genome shotgun (WGS) entry which is preliminary data.</text>
</comment>